<organism evidence="3 4">
    <name type="scientific">Vibrio mimicus VM603</name>
    <dbReference type="NCBI Taxonomy" id="671074"/>
    <lineage>
        <taxon>Bacteria</taxon>
        <taxon>Pseudomonadati</taxon>
        <taxon>Pseudomonadota</taxon>
        <taxon>Gammaproteobacteria</taxon>
        <taxon>Vibrionales</taxon>
        <taxon>Vibrionaceae</taxon>
        <taxon>Vibrio</taxon>
    </lineage>
</organism>
<dbReference type="SUPFAM" id="SSF51004">
    <property type="entry name" value="C-terminal (heme d1) domain of cytochrome cd1-nitrite reductase"/>
    <property type="match status" value="1"/>
</dbReference>
<reference evidence="3 4" key="1">
    <citation type="journal article" date="2009" name="BMC Evol. Biol.">
        <title>Genomic taxonomy of Vibrios.</title>
        <authorList>
            <person name="Thompson C.C."/>
            <person name="Vicente A.C."/>
            <person name="Souza R.C."/>
            <person name="Vasconcelos A.T."/>
            <person name="Vesth T."/>
            <person name="Alves N.Jr."/>
            <person name="Ussery D.W."/>
            <person name="Iida T."/>
            <person name="Thompson F.L."/>
        </authorList>
    </citation>
    <scope>NUCLEOTIDE SEQUENCE [LARGE SCALE GENOMIC DNA]</scope>
    <source>
        <strain evidence="3 4">VM603</strain>
    </source>
</reference>
<dbReference type="Gene3D" id="2.130.10.10">
    <property type="entry name" value="YVTN repeat-like/Quinoprotein amine dehydrogenase"/>
    <property type="match status" value="1"/>
</dbReference>
<evidence type="ECO:0000313" key="4">
    <source>
        <dbReference type="Proteomes" id="UP000004827"/>
    </source>
</evidence>
<proteinExistence type="inferred from homology"/>
<sequence>MTNSMTKNILHFYVGTYTDEPSSSNGVAQLELNTETGELTPLKELITLRNPSYLAQTPKGLYTFSEVDQQDKPQLVQLGNIDQSGIAIEGSYPCHLDIDPTLRFCAVANYGSGNTSVYTLNEVGAPVECIAELFIAGEGPNRDRQTSPHAHQTTFLRHSPFLAVVDLGTDQVHFYQLDHEGQSLTLHQSLKVTAGSGPRHLVFNQAETRAYLLCELSETLLTLECHQGQWGLVSEQPLLPGVENGAAASAIQLSPDEQFLYASCRRQNVITLFDVSGTAPQWVTAVDTQGDFPRDFTLSRDGQWLLVANQHSHNVVSYRRDRQTGQLQPTGFSCHIGSPVCLVEHQEFA</sequence>
<protein>
    <recommendedName>
        <fullName evidence="5">6-phosphogluconolactonase</fullName>
    </recommendedName>
</protein>
<name>D2YHY7_VIBMI</name>
<evidence type="ECO:0000256" key="1">
    <source>
        <dbReference type="ARBA" id="ARBA00005564"/>
    </source>
</evidence>
<dbReference type="Proteomes" id="UP000004827">
    <property type="component" value="Unassembled WGS sequence"/>
</dbReference>
<dbReference type="InterPro" id="IPR050282">
    <property type="entry name" value="Cycloisomerase_2"/>
</dbReference>
<evidence type="ECO:0008006" key="5">
    <source>
        <dbReference type="Google" id="ProtNLM"/>
    </source>
</evidence>
<evidence type="ECO:0000313" key="3">
    <source>
        <dbReference type="EMBL" id="EEW05660.1"/>
    </source>
</evidence>
<dbReference type="GO" id="GO:0005829">
    <property type="term" value="C:cytosol"/>
    <property type="evidence" value="ECO:0007669"/>
    <property type="project" value="TreeGrafter"/>
</dbReference>
<gene>
    <name evidence="3" type="ORF">VMB_31340</name>
</gene>
<dbReference type="InterPro" id="IPR015943">
    <property type="entry name" value="WD40/YVTN_repeat-like_dom_sf"/>
</dbReference>
<keyword evidence="2" id="KW-0119">Carbohydrate metabolism</keyword>
<comment type="caution">
    <text evidence="3">The sequence shown here is derived from an EMBL/GenBank/DDBJ whole genome shotgun (WGS) entry which is preliminary data.</text>
</comment>
<dbReference type="InterPro" id="IPR011048">
    <property type="entry name" value="Haem_d1_sf"/>
</dbReference>
<evidence type="ECO:0000256" key="2">
    <source>
        <dbReference type="ARBA" id="ARBA00022526"/>
    </source>
</evidence>
<keyword evidence="2" id="KW-0313">Glucose metabolism</keyword>
<comment type="similarity">
    <text evidence="1">Belongs to the cycloisomerase 2 family.</text>
</comment>
<dbReference type="Pfam" id="PF10282">
    <property type="entry name" value="Lactonase"/>
    <property type="match status" value="1"/>
</dbReference>
<accession>D2YHY7</accession>
<dbReference type="InterPro" id="IPR019405">
    <property type="entry name" value="Lactonase_7-beta_prop"/>
</dbReference>
<dbReference type="EMBL" id="ACYU01000169">
    <property type="protein sequence ID" value="EEW05660.1"/>
    <property type="molecule type" value="Genomic_DNA"/>
</dbReference>
<dbReference type="AlphaFoldDB" id="D2YHY7"/>
<dbReference type="GO" id="GO:0017057">
    <property type="term" value="F:6-phosphogluconolactonase activity"/>
    <property type="evidence" value="ECO:0007669"/>
    <property type="project" value="TreeGrafter"/>
</dbReference>
<dbReference type="PANTHER" id="PTHR30344">
    <property type="entry name" value="6-PHOSPHOGLUCONOLACTONASE-RELATED"/>
    <property type="match status" value="1"/>
</dbReference>
<dbReference type="GO" id="GO:0006006">
    <property type="term" value="P:glucose metabolic process"/>
    <property type="evidence" value="ECO:0007669"/>
    <property type="project" value="UniProtKB-KW"/>
</dbReference>
<dbReference type="PANTHER" id="PTHR30344:SF1">
    <property type="entry name" value="6-PHOSPHOGLUCONOLACTONASE"/>
    <property type="match status" value="1"/>
</dbReference>